<feature type="non-terminal residue" evidence="1">
    <location>
        <position position="1"/>
    </location>
</feature>
<dbReference type="AlphaFoldDB" id="A0A0V0SPZ5"/>
<organism evidence="1 2">
    <name type="scientific">Trichinella murrelli</name>
    <dbReference type="NCBI Taxonomy" id="144512"/>
    <lineage>
        <taxon>Eukaryota</taxon>
        <taxon>Metazoa</taxon>
        <taxon>Ecdysozoa</taxon>
        <taxon>Nematoda</taxon>
        <taxon>Enoplea</taxon>
        <taxon>Dorylaimia</taxon>
        <taxon>Trichinellida</taxon>
        <taxon>Trichinellidae</taxon>
        <taxon>Trichinella</taxon>
    </lineage>
</organism>
<reference evidence="1 2" key="1">
    <citation type="submission" date="2015-01" db="EMBL/GenBank/DDBJ databases">
        <title>Evolution of Trichinella species and genotypes.</title>
        <authorList>
            <person name="Korhonen P.K."/>
            <person name="Edoardo P."/>
            <person name="Giuseppe L.R."/>
            <person name="Gasser R.B."/>
        </authorList>
    </citation>
    <scope>NUCLEOTIDE SEQUENCE [LARGE SCALE GENOMIC DNA]</scope>
    <source>
        <strain evidence="1">ISS417</strain>
    </source>
</reference>
<accession>A0A0V0SPZ5</accession>
<dbReference type="Proteomes" id="UP000055048">
    <property type="component" value="Unassembled WGS sequence"/>
</dbReference>
<name>A0A0V0SPZ5_9BILA</name>
<gene>
    <name evidence="1" type="ORF">T05_12144</name>
</gene>
<proteinExistence type="predicted"/>
<evidence type="ECO:0000313" key="2">
    <source>
        <dbReference type="Proteomes" id="UP000055048"/>
    </source>
</evidence>
<protein>
    <submittedName>
        <fullName evidence="1">Uncharacterized protein</fullName>
    </submittedName>
</protein>
<evidence type="ECO:0000313" key="1">
    <source>
        <dbReference type="EMBL" id="KRX28535.1"/>
    </source>
</evidence>
<keyword evidence="2" id="KW-1185">Reference proteome</keyword>
<dbReference type="EMBL" id="JYDJ01004459">
    <property type="protein sequence ID" value="KRX28535.1"/>
    <property type="molecule type" value="Genomic_DNA"/>
</dbReference>
<comment type="caution">
    <text evidence="1">The sequence shown here is derived from an EMBL/GenBank/DDBJ whole genome shotgun (WGS) entry which is preliminary data.</text>
</comment>
<sequence length="41" mass="4736">LVCSFVSMEQFVVRLPTRWIVTPFVFRALISRMTSSKTAET</sequence>